<dbReference type="Proteomes" id="UP000646523">
    <property type="component" value="Unassembled WGS sequence"/>
</dbReference>
<reference evidence="2" key="2">
    <citation type="submission" date="2020-09" db="EMBL/GenBank/DDBJ databases">
        <authorList>
            <person name="Sun Q."/>
            <person name="Zhou Y."/>
        </authorList>
    </citation>
    <scope>NUCLEOTIDE SEQUENCE</scope>
    <source>
        <strain evidence="2">CGMCC 4.7368</strain>
    </source>
</reference>
<dbReference type="AlphaFoldDB" id="A0A918DN65"/>
<feature type="chain" id="PRO_5037985362" description="Htaa domain protein" evidence="1">
    <location>
        <begin position="28"/>
        <end position="450"/>
    </location>
</feature>
<dbReference type="EMBL" id="BMNH01000020">
    <property type="protein sequence ID" value="GGO76446.1"/>
    <property type="molecule type" value="Genomic_DNA"/>
</dbReference>
<protein>
    <recommendedName>
        <fullName evidence="4">Htaa domain protein</fullName>
    </recommendedName>
</protein>
<gene>
    <name evidence="2" type="ORF">GCM10012289_53800</name>
</gene>
<organism evidence="2 3">
    <name type="scientific">Nonomuraea cavernae</name>
    <dbReference type="NCBI Taxonomy" id="2045107"/>
    <lineage>
        <taxon>Bacteria</taxon>
        <taxon>Bacillati</taxon>
        <taxon>Actinomycetota</taxon>
        <taxon>Actinomycetes</taxon>
        <taxon>Streptosporangiales</taxon>
        <taxon>Streptosporangiaceae</taxon>
        <taxon>Nonomuraea</taxon>
    </lineage>
</organism>
<sequence length="450" mass="49283">MLRRMRAAALVLAMGAGTLVLATPASATAKAPTISPVAVSPASPIVVFDKPVTATFSFTTKDAGKAELQLKPPGASVGGQVALTPKPFGQWTKWTGTKTFEAANAGQWSFLAIAHGDGEKSVNGTLEVRKALDTKIVDFDANPDLVDRGDRIRVSARLLADGKGYGGKSVTITFRAKGTDAYRHVAKSTTAANGWFSAHVKAEATGWWRAEYGGDAFARSSVSDTDRVDVKRRDRDSRIVGFDAHPEPVDKGDKLTFTGALQAEGWRSLPGQRVNIVFKAPGTDRWQWVASDVTGRDGRFWASTTAETSGWWRAEYAGTKGINGSAGGPDWVRVVQPTPPPVQVDKADTRLIKFNAYPEPVKRGKYVKFRGKLQVDDEGSWEGYSGKVRLYFKPAGSHKWQYVKSTWSNDSGKVYTKVKGWKSGWWKLVFRGDDDTWGDTSRRDYVRVKR</sequence>
<name>A0A918DN65_9ACTN</name>
<dbReference type="RefSeq" id="WP_189126971.1">
    <property type="nucleotide sequence ID" value="NZ_BMNH01000020.1"/>
</dbReference>
<comment type="caution">
    <text evidence="2">The sequence shown here is derived from an EMBL/GenBank/DDBJ whole genome shotgun (WGS) entry which is preliminary data.</text>
</comment>
<keyword evidence="1" id="KW-0732">Signal</keyword>
<evidence type="ECO:0008006" key="4">
    <source>
        <dbReference type="Google" id="ProtNLM"/>
    </source>
</evidence>
<evidence type="ECO:0000256" key="1">
    <source>
        <dbReference type="SAM" id="SignalP"/>
    </source>
</evidence>
<accession>A0A918DN65</accession>
<proteinExistence type="predicted"/>
<feature type="signal peptide" evidence="1">
    <location>
        <begin position="1"/>
        <end position="27"/>
    </location>
</feature>
<reference evidence="2" key="1">
    <citation type="journal article" date="2014" name="Int. J. Syst. Evol. Microbiol.">
        <title>Complete genome sequence of Corynebacterium casei LMG S-19264T (=DSM 44701T), isolated from a smear-ripened cheese.</title>
        <authorList>
            <consortium name="US DOE Joint Genome Institute (JGI-PGF)"/>
            <person name="Walter F."/>
            <person name="Albersmeier A."/>
            <person name="Kalinowski J."/>
            <person name="Ruckert C."/>
        </authorList>
    </citation>
    <scope>NUCLEOTIDE SEQUENCE</scope>
    <source>
        <strain evidence="2">CGMCC 4.7368</strain>
    </source>
</reference>
<evidence type="ECO:0000313" key="3">
    <source>
        <dbReference type="Proteomes" id="UP000646523"/>
    </source>
</evidence>
<keyword evidence="3" id="KW-1185">Reference proteome</keyword>
<evidence type="ECO:0000313" key="2">
    <source>
        <dbReference type="EMBL" id="GGO76446.1"/>
    </source>
</evidence>